<name>A0A5J4TIZ3_9EUKA</name>
<reference evidence="2 3" key="1">
    <citation type="submission" date="2019-03" db="EMBL/GenBank/DDBJ databases">
        <title>Single cell metagenomics reveals metabolic interactions within the superorganism composed of flagellate Streblomastix strix and complex community of Bacteroidetes bacteria on its surface.</title>
        <authorList>
            <person name="Treitli S.C."/>
            <person name="Kolisko M."/>
            <person name="Husnik F."/>
            <person name="Keeling P."/>
            <person name="Hampl V."/>
        </authorList>
    </citation>
    <scope>NUCLEOTIDE SEQUENCE [LARGE SCALE GENOMIC DNA]</scope>
    <source>
        <strain evidence="2">ST1C</strain>
    </source>
</reference>
<protein>
    <submittedName>
        <fullName evidence="2">Uncharacterized protein</fullName>
    </submittedName>
</protein>
<proteinExistence type="predicted"/>
<dbReference type="Proteomes" id="UP000324800">
    <property type="component" value="Unassembled WGS sequence"/>
</dbReference>
<organism evidence="2 3">
    <name type="scientific">Streblomastix strix</name>
    <dbReference type="NCBI Taxonomy" id="222440"/>
    <lineage>
        <taxon>Eukaryota</taxon>
        <taxon>Metamonada</taxon>
        <taxon>Preaxostyla</taxon>
        <taxon>Oxymonadida</taxon>
        <taxon>Streblomastigidae</taxon>
        <taxon>Streblomastix</taxon>
    </lineage>
</organism>
<dbReference type="EMBL" id="SNRW01029897">
    <property type="protein sequence ID" value="KAA6358406.1"/>
    <property type="molecule type" value="Genomic_DNA"/>
</dbReference>
<sequence>MYYKIKNVRDMRTEDELSYPDYLPQKDPFIFYSDCEESDDGQEYDFDYYKPNQKSVKSNSCNSKMETSESSQQEQSTIDSDETNHIEQTDLSDSKSNFFEESSNCRNKKLTKEKKRQEKKLLRISSQLPRSLKKTISQQQTTQQEATVTSEYFL</sequence>
<feature type="compositionally biased region" description="Polar residues" evidence="1">
    <location>
        <begin position="52"/>
        <end position="65"/>
    </location>
</feature>
<accession>A0A5J4TIZ3</accession>
<feature type="compositionally biased region" description="Polar residues" evidence="1">
    <location>
        <begin position="89"/>
        <end position="105"/>
    </location>
</feature>
<feature type="non-terminal residue" evidence="2">
    <location>
        <position position="154"/>
    </location>
</feature>
<evidence type="ECO:0000256" key="1">
    <source>
        <dbReference type="SAM" id="MobiDB-lite"/>
    </source>
</evidence>
<dbReference type="AlphaFoldDB" id="A0A5J4TIZ3"/>
<evidence type="ECO:0000313" key="2">
    <source>
        <dbReference type="EMBL" id="KAA6358406.1"/>
    </source>
</evidence>
<feature type="compositionally biased region" description="Low complexity" evidence="1">
    <location>
        <begin position="68"/>
        <end position="77"/>
    </location>
</feature>
<comment type="caution">
    <text evidence="2">The sequence shown here is derived from an EMBL/GenBank/DDBJ whole genome shotgun (WGS) entry which is preliminary data.</text>
</comment>
<gene>
    <name evidence="2" type="ORF">EZS28_046066</name>
</gene>
<evidence type="ECO:0000313" key="3">
    <source>
        <dbReference type="Proteomes" id="UP000324800"/>
    </source>
</evidence>
<feature type="region of interest" description="Disordered" evidence="1">
    <location>
        <begin position="42"/>
        <end position="154"/>
    </location>
</feature>
<feature type="compositionally biased region" description="Low complexity" evidence="1">
    <location>
        <begin position="135"/>
        <end position="154"/>
    </location>
</feature>